<dbReference type="Proteomes" id="UP000789508">
    <property type="component" value="Unassembled WGS sequence"/>
</dbReference>
<keyword evidence="6 7" id="KW-0472">Membrane</keyword>
<dbReference type="GO" id="GO:0033573">
    <property type="term" value="C:high-affinity iron permease complex"/>
    <property type="evidence" value="ECO:0007669"/>
    <property type="project" value="InterPro"/>
</dbReference>
<keyword evidence="3" id="KW-0408">Iron</keyword>
<dbReference type="Pfam" id="PF03239">
    <property type="entry name" value="FTR1"/>
    <property type="match status" value="1"/>
</dbReference>
<evidence type="ECO:0000256" key="1">
    <source>
        <dbReference type="ARBA" id="ARBA00004141"/>
    </source>
</evidence>
<evidence type="ECO:0000256" key="3">
    <source>
        <dbReference type="ARBA" id="ARBA00022496"/>
    </source>
</evidence>
<evidence type="ECO:0000256" key="7">
    <source>
        <dbReference type="SAM" id="Phobius"/>
    </source>
</evidence>
<dbReference type="GO" id="GO:0015093">
    <property type="term" value="F:ferrous iron transmembrane transporter activity"/>
    <property type="evidence" value="ECO:0007669"/>
    <property type="project" value="TreeGrafter"/>
</dbReference>
<sequence length="318" mass="35466">MVYLFDVPIFFIILRETLESTIILSVLLGFIDKLLLNPSEVRKLKRQIWAGTIAGLGLSLVLGGIFIGIFYAMSRTNLWEKSEPYWEGIFSLIASIVITLMAFSMLRVAHWKKKWEGKLREATEEYLDKHRNGQSLALFLLPFTVVAREGLESVVFIAGVGFGKPASGLPLPVITGFLVGLLIGYIIYRGSHEVTLTAFFNIMTVFLFFFAAGLFTTSIGEFQEVTESDDDVAIVWKVNCCDPETSEGWAIANALFGWRAEATVGTTVGYFVYWGVVLAGLLYFYIRNRKINADDAVIDAKSTNNDVVLVHNEKAEDA</sequence>
<dbReference type="AlphaFoldDB" id="A0A9N9GDS2"/>
<feature type="transmembrane region" description="Helical" evidence="7">
    <location>
        <begin position="169"/>
        <end position="188"/>
    </location>
</feature>
<comment type="caution">
    <text evidence="8">The sequence shown here is derived from an EMBL/GenBank/DDBJ whole genome shotgun (WGS) entry which is preliminary data.</text>
</comment>
<keyword evidence="9" id="KW-1185">Reference proteome</keyword>
<feature type="transmembrane region" description="Helical" evidence="7">
    <location>
        <begin position="48"/>
        <end position="73"/>
    </location>
</feature>
<keyword evidence="4 7" id="KW-0812">Transmembrane</keyword>
<dbReference type="PANTHER" id="PTHR31632">
    <property type="entry name" value="IRON TRANSPORTER FTH1"/>
    <property type="match status" value="1"/>
</dbReference>
<protein>
    <submittedName>
        <fullName evidence="8">2557_t:CDS:1</fullName>
    </submittedName>
</protein>
<feature type="transmembrane region" description="Helical" evidence="7">
    <location>
        <begin position="195"/>
        <end position="215"/>
    </location>
</feature>
<keyword evidence="3" id="KW-0813">Transport</keyword>
<reference evidence="8" key="1">
    <citation type="submission" date="2021-06" db="EMBL/GenBank/DDBJ databases">
        <authorList>
            <person name="Kallberg Y."/>
            <person name="Tangrot J."/>
            <person name="Rosling A."/>
        </authorList>
    </citation>
    <scope>NUCLEOTIDE SEQUENCE</scope>
    <source>
        <strain evidence="8">FL130A</strain>
    </source>
</reference>
<dbReference type="PANTHER" id="PTHR31632:SF2">
    <property type="entry name" value="PLASMA MEMBRANE IRON PERMEASE"/>
    <property type="match status" value="1"/>
</dbReference>
<accession>A0A9N9GDS2</accession>
<keyword evidence="3" id="KW-0410">Iron transport</keyword>
<proteinExistence type="inferred from homology"/>
<gene>
    <name evidence="8" type="ORF">ALEPTO_LOCUS8110</name>
</gene>
<organism evidence="8 9">
    <name type="scientific">Ambispora leptoticha</name>
    <dbReference type="NCBI Taxonomy" id="144679"/>
    <lineage>
        <taxon>Eukaryota</taxon>
        <taxon>Fungi</taxon>
        <taxon>Fungi incertae sedis</taxon>
        <taxon>Mucoromycota</taxon>
        <taxon>Glomeromycotina</taxon>
        <taxon>Glomeromycetes</taxon>
        <taxon>Archaeosporales</taxon>
        <taxon>Ambisporaceae</taxon>
        <taxon>Ambispora</taxon>
    </lineage>
</organism>
<name>A0A9N9GDS2_9GLOM</name>
<comment type="similarity">
    <text evidence="2">Belongs to the oxidase-dependent Fe transporter (OFeT) (TC 9.A.10.1) family.</text>
</comment>
<keyword evidence="3" id="KW-0406">Ion transport</keyword>
<evidence type="ECO:0000256" key="4">
    <source>
        <dbReference type="ARBA" id="ARBA00022692"/>
    </source>
</evidence>
<feature type="transmembrane region" description="Helical" evidence="7">
    <location>
        <begin position="20"/>
        <end position="36"/>
    </location>
</feature>
<feature type="transmembrane region" description="Helical" evidence="7">
    <location>
        <begin position="85"/>
        <end position="106"/>
    </location>
</feature>
<feature type="transmembrane region" description="Helical" evidence="7">
    <location>
        <begin position="268"/>
        <end position="286"/>
    </location>
</feature>
<feature type="transmembrane region" description="Helical" evidence="7">
    <location>
        <begin position="136"/>
        <end position="163"/>
    </location>
</feature>
<dbReference type="EMBL" id="CAJVPS010004162">
    <property type="protein sequence ID" value="CAG8600225.1"/>
    <property type="molecule type" value="Genomic_DNA"/>
</dbReference>
<evidence type="ECO:0000256" key="5">
    <source>
        <dbReference type="ARBA" id="ARBA00022989"/>
    </source>
</evidence>
<keyword evidence="5 7" id="KW-1133">Transmembrane helix</keyword>
<evidence type="ECO:0000256" key="6">
    <source>
        <dbReference type="ARBA" id="ARBA00023136"/>
    </source>
</evidence>
<evidence type="ECO:0000313" key="9">
    <source>
        <dbReference type="Proteomes" id="UP000789508"/>
    </source>
</evidence>
<evidence type="ECO:0000313" key="8">
    <source>
        <dbReference type="EMBL" id="CAG8600225.1"/>
    </source>
</evidence>
<evidence type="ECO:0000256" key="2">
    <source>
        <dbReference type="ARBA" id="ARBA00008333"/>
    </source>
</evidence>
<dbReference type="OrthoDB" id="4364at2759"/>
<dbReference type="InterPro" id="IPR004923">
    <property type="entry name" value="FTR1/Fip1/EfeU"/>
</dbReference>
<comment type="subcellular location">
    <subcellularLocation>
        <location evidence="1">Membrane</location>
        <topology evidence="1">Multi-pass membrane protein</topology>
    </subcellularLocation>
</comment>